<geneLocation type="plasmid" evidence="6 7">
    <name>p319</name>
</geneLocation>
<accession>A0AAN0SLI9</accession>
<evidence type="ECO:0000313" key="7">
    <source>
        <dbReference type="Proteomes" id="UP000030081"/>
    </source>
</evidence>
<dbReference type="PANTHER" id="PTHR30537">
    <property type="entry name" value="HTH-TYPE TRANSCRIPTIONAL REGULATOR"/>
    <property type="match status" value="1"/>
</dbReference>
<comment type="similarity">
    <text evidence="1">Belongs to the LysR transcriptional regulatory family.</text>
</comment>
<dbReference type="SUPFAM" id="SSF53850">
    <property type="entry name" value="Periplasmic binding protein-like II"/>
    <property type="match status" value="1"/>
</dbReference>
<dbReference type="InterPro" id="IPR058163">
    <property type="entry name" value="LysR-type_TF_proteobact-type"/>
</dbReference>
<evidence type="ECO:0000313" key="6">
    <source>
        <dbReference type="EMBL" id="AIW22967.1"/>
    </source>
</evidence>
<evidence type="ECO:0000256" key="3">
    <source>
        <dbReference type="ARBA" id="ARBA00023125"/>
    </source>
</evidence>
<evidence type="ECO:0000256" key="1">
    <source>
        <dbReference type="ARBA" id="ARBA00009437"/>
    </source>
</evidence>
<reference evidence="6 7" key="1">
    <citation type="submission" date="2014-10" db="EMBL/GenBank/DDBJ databases">
        <title>The Complete Genome Sequence for the Shellfish Pathogen Vibrio coralliilyticus RE98 Isolated from a Shellfish Hatchery.</title>
        <authorList>
            <person name="Richards G.P."/>
            <person name="Bono J.L."/>
            <person name="Watson M.A."/>
            <person name="Needleman D.S."/>
        </authorList>
    </citation>
    <scope>NUCLEOTIDE SEQUENCE [LARGE SCALE GENOMIC DNA]</scope>
    <source>
        <strain evidence="6 7">RE98</strain>
        <plasmid evidence="6 7">p319</plasmid>
    </source>
</reference>
<keyword evidence="2" id="KW-0805">Transcription regulation</keyword>
<dbReference type="GO" id="GO:0003700">
    <property type="term" value="F:DNA-binding transcription factor activity"/>
    <property type="evidence" value="ECO:0007669"/>
    <property type="project" value="InterPro"/>
</dbReference>
<dbReference type="Gene3D" id="1.10.10.10">
    <property type="entry name" value="Winged helix-like DNA-binding domain superfamily/Winged helix DNA-binding domain"/>
    <property type="match status" value="1"/>
</dbReference>
<dbReference type="Gene3D" id="3.40.190.290">
    <property type="match status" value="1"/>
</dbReference>
<dbReference type="KEGG" id="vcy:IX92_28520"/>
<dbReference type="InterPro" id="IPR000847">
    <property type="entry name" value="LysR_HTH_N"/>
</dbReference>
<dbReference type="Pfam" id="PF03466">
    <property type="entry name" value="LysR_substrate"/>
    <property type="match status" value="1"/>
</dbReference>
<dbReference type="PROSITE" id="PS50931">
    <property type="entry name" value="HTH_LYSR"/>
    <property type="match status" value="1"/>
</dbReference>
<protein>
    <submittedName>
        <fullName evidence="6">LysR family transcriptional regulator</fullName>
    </submittedName>
</protein>
<dbReference type="GO" id="GO:0043565">
    <property type="term" value="F:sequence-specific DNA binding"/>
    <property type="evidence" value="ECO:0007669"/>
    <property type="project" value="TreeGrafter"/>
</dbReference>
<dbReference type="RefSeq" id="WP_043011902.1">
    <property type="nucleotide sequence ID" value="NZ_CP009620.1"/>
</dbReference>
<evidence type="ECO:0000256" key="2">
    <source>
        <dbReference type="ARBA" id="ARBA00023015"/>
    </source>
</evidence>
<gene>
    <name evidence="6" type="ORF">IX92_28520</name>
</gene>
<keyword evidence="3" id="KW-0238">DNA-binding</keyword>
<feature type="domain" description="HTH lysR-type" evidence="5">
    <location>
        <begin position="1"/>
        <end position="57"/>
    </location>
</feature>
<dbReference type="AlphaFoldDB" id="A0AAN0SLI9"/>
<keyword evidence="6" id="KW-0614">Plasmid</keyword>
<dbReference type="Proteomes" id="UP000030081">
    <property type="component" value="Plasmid p319"/>
</dbReference>
<organism evidence="6 7">
    <name type="scientific">Vibrio coralliilyticus</name>
    <dbReference type="NCBI Taxonomy" id="190893"/>
    <lineage>
        <taxon>Bacteria</taxon>
        <taxon>Pseudomonadati</taxon>
        <taxon>Pseudomonadota</taxon>
        <taxon>Gammaproteobacteria</taxon>
        <taxon>Vibrionales</taxon>
        <taxon>Vibrionaceae</taxon>
        <taxon>Vibrio</taxon>
    </lineage>
</organism>
<dbReference type="CDD" id="cd08422">
    <property type="entry name" value="PBP2_CrgA_like"/>
    <property type="match status" value="1"/>
</dbReference>
<dbReference type="SUPFAM" id="SSF46785">
    <property type="entry name" value="Winged helix' DNA-binding domain"/>
    <property type="match status" value="1"/>
</dbReference>
<evidence type="ECO:0000259" key="5">
    <source>
        <dbReference type="PROSITE" id="PS50931"/>
    </source>
</evidence>
<dbReference type="Pfam" id="PF00126">
    <property type="entry name" value="HTH_1"/>
    <property type="match status" value="1"/>
</dbReference>
<evidence type="ECO:0000256" key="4">
    <source>
        <dbReference type="ARBA" id="ARBA00023163"/>
    </source>
</evidence>
<dbReference type="InterPro" id="IPR036390">
    <property type="entry name" value="WH_DNA-bd_sf"/>
</dbReference>
<dbReference type="GO" id="GO:0006351">
    <property type="term" value="P:DNA-templated transcription"/>
    <property type="evidence" value="ECO:0007669"/>
    <property type="project" value="TreeGrafter"/>
</dbReference>
<sequence>MFDDMALFVHIAQLRGLKSASAALALPAATVTRRLKKLESELGCQLIHRSARQFRLTAEGDAYYAAFAPLVADLEKARDRMSQQVASLTGPLTVLAPTNISLGFLQPLWSEFLSAYPDVVLDLKLNNDNKDVVQEQADIALRIGPQPDSGLYQVGLGAIPTLLVASPAYLAKAPPLTALTDLNQHRCITVSHLPVWPMQRVGLDQTEVIRPPRGLQVDDIRMACLWAQDGLGIALLPATEVLSSLESETLVTPLSEWVGPSRDVYLIWPSGQLMGAKAQAFKRFTQHYMHNALEPIHRWVASHGAR</sequence>
<dbReference type="InterPro" id="IPR036388">
    <property type="entry name" value="WH-like_DNA-bd_sf"/>
</dbReference>
<dbReference type="PANTHER" id="PTHR30537:SF5">
    <property type="entry name" value="HTH-TYPE TRANSCRIPTIONAL ACTIVATOR TTDR-RELATED"/>
    <property type="match status" value="1"/>
</dbReference>
<keyword evidence="7" id="KW-1185">Reference proteome</keyword>
<proteinExistence type="inferred from homology"/>
<keyword evidence="4" id="KW-0804">Transcription</keyword>
<dbReference type="InterPro" id="IPR005119">
    <property type="entry name" value="LysR_subst-bd"/>
</dbReference>
<name>A0AAN0SLI9_9VIBR</name>
<dbReference type="EMBL" id="CP009620">
    <property type="protein sequence ID" value="AIW22967.1"/>
    <property type="molecule type" value="Genomic_DNA"/>
</dbReference>